<proteinExistence type="predicted"/>
<reference evidence="1" key="1">
    <citation type="submission" date="2023-07" db="EMBL/GenBank/DDBJ databases">
        <title>Sorghum-associated microbial communities from plants grown in Nebraska, USA.</title>
        <authorList>
            <person name="Schachtman D."/>
        </authorList>
    </citation>
    <scope>NUCLEOTIDE SEQUENCE</scope>
    <source>
        <strain evidence="1">2697</strain>
    </source>
</reference>
<keyword evidence="2" id="KW-1185">Reference proteome</keyword>
<dbReference type="EMBL" id="JAVDTF010000001">
    <property type="protein sequence ID" value="MDR6781546.1"/>
    <property type="molecule type" value="Genomic_DNA"/>
</dbReference>
<comment type="caution">
    <text evidence="1">The sequence shown here is derived from an EMBL/GenBank/DDBJ whole genome shotgun (WGS) entry which is preliminary data.</text>
</comment>
<evidence type="ECO:0000313" key="2">
    <source>
        <dbReference type="Proteomes" id="UP001246858"/>
    </source>
</evidence>
<organism evidence="1 2">
    <name type="scientific">Pedobacter africanus</name>
    <dbReference type="NCBI Taxonomy" id="151894"/>
    <lineage>
        <taxon>Bacteria</taxon>
        <taxon>Pseudomonadati</taxon>
        <taxon>Bacteroidota</taxon>
        <taxon>Sphingobacteriia</taxon>
        <taxon>Sphingobacteriales</taxon>
        <taxon>Sphingobacteriaceae</taxon>
        <taxon>Pedobacter</taxon>
    </lineage>
</organism>
<sequence length="351" mass="37860">MSIIKNIASRITLVCLFGFGLFGCDKIKTDEQKERAVVKASSQNATDAEVSVAGCTTCYIATTNQANNRIELYDETVTDWNTAAALKWSWWPADWGGFSSAEIAAWSNVSDVKVRNTTHWSGTSQVIVVASSGGLVAIAGHPNGLRKWAKNVGGNPHAAELLPNGNIAIAASTPGWIRVYASSQGGSNNTYAQVNLPAAHGVLWDPVNNCLWAIGDNLYAFTVGGTAANPTLTEIVSRRYTVPGTGHDLSPFYGDTNKLWFSETSGTWSYNKTTKIATQAPGSAFQSSVKAISNQTASGHIVTTIPRTSCSLNTWCTSYVHFYSNTGLWLYDRIRTGAAFYKGRTFNPAYQ</sequence>
<dbReference type="Proteomes" id="UP001246858">
    <property type="component" value="Unassembled WGS sequence"/>
</dbReference>
<protein>
    <submittedName>
        <fullName evidence="1">Uncharacterized protein</fullName>
    </submittedName>
</protein>
<accession>A0ACC6KQZ6</accession>
<name>A0ACC6KQZ6_9SPHI</name>
<gene>
    <name evidence="1" type="ORF">J2X78_000098</name>
</gene>
<evidence type="ECO:0000313" key="1">
    <source>
        <dbReference type="EMBL" id="MDR6781546.1"/>
    </source>
</evidence>